<organism evidence="2 3">
    <name type="scientific">Xenorhabdus bovienii str. puntauvense</name>
    <dbReference type="NCBI Taxonomy" id="1398201"/>
    <lineage>
        <taxon>Bacteria</taxon>
        <taxon>Pseudomonadati</taxon>
        <taxon>Pseudomonadota</taxon>
        <taxon>Gammaproteobacteria</taxon>
        <taxon>Enterobacterales</taxon>
        <taxon>Morganellaceae</taxon>
        <taxon>Xenorhabdus</taxon>
    </lineage>
</organism>
<evidence type="ECO:0000313" key="2">
    <source>
        <dbReference type="EMBL" id="CDG96337.1"/>
    </source>
</evidence>
<evidence type="ECO:0000259" key="1">
    <source>
        <dbReference type="Pfam" id="PF21939"/>
    </source>
</evidence>
<dbReference type="AlphaFoldDB" id="A0A077NDN9"/>
<evidence type="ECO:0000313" key="3">
    <source>
        <dbReference type="Proteomes" id="UP000028511"/>
    </source>
</evidence>
<dbReference type="Proteomes" id="UP000028511">
    <property type="component" value="Unassembled WGS sequence"/>
</dbReference>
<gene>
    <name evidence="2" type="ORF">XBP1_2050005</name>
</gene>
<dbReference type="InterPro" id="IPR053827">
    <property type="entry name" value="Gp10_C"/>
</dbReference>
<feature type="domain" description="Baseplate structural protein Gp10 C-terminal" evidence="1">
    <location>
        <begin position="29"/>
        <end position="204"/>
    </location>
</feature>
<dbReference type="HOGENOM" id="CLU_079083_0_0_6"/>
<proteinExistence type="predicted"/>
<dbReference type="Pfam" id="PF21939">
    <property type="entry name" value="Gp10_C"/>
    <property type="match status" value="1"/>
</dbReference>
<dbReference type="RefSeq" id="WP_051870610.1">
    <property type="nucleotide sequence ID" value="NZ_CAWLWN010000183.1"/>
</dbReference>
<reference evidence="2" key="1">
    <citation type="submission" date="2013-07" db="EMBL/GenBank/DDBJ databases">
        <title>Sub-species coevolution in mutualistic symbiosis.</title>
        <authorList>
            <person name="Murfin K."/>
            <person name="Klassen J."/>
            <person name="Lee M."/>
            <person name="Forst S."/>
            <person name="Stock P."/>
            <person name="Goodrich-Blair H."/>
        </authorList>
    </citation>
    <scope>NUCLEOTIDE SEQUENCE [LARGE SCALE GENOMIC DNA]</scope>
    <source>
        <strain evidence="2">Puntauvense</strain>
    </source>
</reference>
<name>A0A077NDN9_XENBV</name>
<sequence length="206" mass="22801">MSIQNKKRTIKTLSEDELALELEKHAITIDILYPVGIVTFFAQSKDPNILFPDTVWKYIGENKTIRLGALDGSDILSIGGNDTITLKASQLPPHNHSFSATTDSFDYGIKSTSVAGDHKHATALSYDQSQEPIWGGYIPNGVVIRGATYKYNEKVAYTDTQGNHTHSVNIGSHHHTVSGTTSNTGYREIIDITNGYIILMGWYRLE</sequence>
<dbReference type="EMBL" id="CBSW010000119">
    <property type="protein sequence ID" value="CDG96337.1"/>
    <property type="molecule type" value="Genomic_DNA"/>
</dbReference>
<protein>
    <recommendedName>
        <fullName evidence="1">Baseplate structural protein Gp10 C-terminal domain-containing protein</fullName>
    </recommendedName>
</protein>
<comment type="caution">
    <text evidence="2">The sequence shown here is derived from an EMBL/GenBank/DDBJ whole genome shotgun (WGS) entry which is preliminary data.</text>
</comment>
<accession>A0A077NDN9</accession>